<comment type="function">
    <text evidence="9">Converts cobyric acid to cobinamide by the addition of aminopropanol on the F carboxylic group.</text>
</comment>
<keyword evidence="11" id="KW-1185">Reference proteome</keyword>
<comment type="pathway">
    <text evidence="2 9">Cofactor biosynthesis; adenosylcobalamin biosynthesis.</text>
</comment>
<dbReference type="Pfam" id="PF03186">
    <property type="entry name" value="CobD_Cbib"/>
    <property type="match status" value="1"/>
</dbReference>
<dbReference type="NCBIfam" id="NF005792">
    <property type="entry name" value="PRK07630.1"/>
    <property type="match status" value="1"/>
</dbReference>
<dbReference type="Proteomes" id="UP000015559">
    <property type="component" value="Chromosome"/>
</dbReference>
<name>S6ACT8_SULDS</name>
<evidence type="ECO:0000256" key="3">
    <source>
        <dbReference type="ARBA" id="ARBA00006263"/>
    </source>
</evidence>
<dbReference type="eggNOG" id="COG1270">
    <property type="taxonomic scope" value="Bacteria"/>
</dbReference>
<evidence type="ECO:0000256" key="7">
    <source>
        <dbReference type="ARBA" id="ARBA00022989"/>
    </source>
</evidence>
<comment type="similarity">
    <text evidence="3 9">Belongs to the CobD/CbiB family.</text>
</comment>
<dbReference type="EMBL" id="AP013066">
    <property type="protein sequence ID" value="BAN35858.1"/>
    <property type="molecule type" value="Genomic_DNA"/>
</dbReference>
<dbReference type="GO" id="GO:0015420">
    <property type="term" value="F:ABC-type vitamin B12 transporter activity"/>
    <property type="evidence" value="ECO:0007669"/>
    <property type="project" value="UniProtKB-UniRule"/>
</dbReference>
<keyword evidence="8 9" id="KW-0472">Membrane</keyword>
<dbReference type="GO" id="GO:0009236">
    <property type="term" value="P:cobalamin biosynthetic process"/>
    <property type="evidence" value="ECO:0007669"/>
    <property type="project" value="UniProtKB-UniRule"/>
</dbReference>
<feature type="transmembrane region" description="Helical" evidence="9">
    <location>
        <begin position="44"/>
        <end position="62"/>
    </location>
</feature>
<dbReference type="HOGENOM" id="CLU_054212_1_0_4"/>
<evidence type="ECO:0000256" key="8">
    <source>
        <dbReference type="ARBA" id="ARBA00023136"/>
    </source>
</evidence>
<keyword evidence="7 9" id="KW-1133">Transmembrane helix</keyword>
<feature type="transmembrane region" description="Helical" evidence="9">
    <location>
        <begin position="149"/>
        <end position="167"/>
    </location>
</feature>
<dbReference type="PANTHER" id="PTHR34308:SF1">
    <property type="entry name" value="COBALAMIN BIOSYNTHESIS PROTEIN CBIB"/>
    <property type="match status" value="1"/>
</dbReference>
<dbReference type="UniPathway" id="UPA00148"/>
<dbReference type="STRING" id="1163617.SCD_n02047"/>
<gene>
    <name evidence="9" type="primary">cobD</name>
    <name evidence="10" type="ORF">SCD_n02047</name>
</gene>
<evidence type="ECO:0000313" key="10">
    <source>
        <dbReference type="EMBL" id="BAN35858.1"/>
    </source>
</evidence>
<proteinExistence type="inferred from homology"/>
<evidence type="ECO:0000256" key="4">
    <source>
        <dbReference type="ARBA" id="ARBA00022475"/>
    </source>
</evidence>
<dbReference type="RefSeq" id="WP_009205053.1">
    <property type="nucleotide sequence ID" value="NC_022357.1"/>
</dbReference>
<evidence type="ECO:0000256" key="2">
    <source>
        <dbReference type="ARBA" id="ARBA00004953"/>
    </source>
</evidence>
<sequence length="307" mass="33320">MSLFSLIAALLLEHFRPLGGSNPVNLLFTRYANYLERHFNAGENVHGTVAWLLAVFLPVVVVGGIYGGLYYLNSLLAWAFSAVVLYPLLSLKQLGGQAERVAAALRVADLDDARRQLSQWHGRPADEFGSAEIARVGIEQTLSCAHKNLFGIIIWFVVFGPAGAVLYRFSQLLGQKWGGLDQLDFGEFGKFATQAFDLIDWVPLRLSAISFAVVGDFEDAVYCWRAQASAWAQEGIGIVLASGAGALGVKLGEPLSYGGNIEFRPELGLGDDADSDYLDSAVSLVWRTVVLWLVLLLLLTLAGWVGG</sequence>
<accession>S6ACT8</accession>
<protein>
    <recommendedName>
        <fullName evidence="9">Cobalamin biosynthesis protein CobD</fullName>
    </recommendedName>
</protein>
<comment type="subcellular location">
    <subcellularLocation>
        <location evidence="1 9">Cell membrane</location>
        <topology evidence="1 9">Multi-pass membrane protein</topology>
    </subcellularLocation>
</comment>
<dbReference type="GO" id="GO:0048472">
    <property type="term" value="F:threonine-phosphate decarboxylase activity"/>
    <property type="evidence" value="ECO:0007669"/>
    <property type="project" value="InterPro"/>
</dbReference>
<evidence type="ECO:0000256" key="1">
    <source>
        <dbReference type="ARBA" id="ARBA00004651"/>
    </source>
</evidence>
<dbReference type="PANTHER" id="PTHR34308">
    <property type="entry name" value="COBALAMIN BIOSYNTHESIS PROTEIN CBIB"/>
    <property type="match status" value="1"/>
</dbReference>
<keyword evidence="4 9" id="KW-1003">Cell membrane</keyword>
<dbReference type="KEGG" id="sdr:SCD_n02047"/>
<keyword evidence="6 9" id="KW-0812">Transmembrane</keyword>
<evidence type="ECO:0000256" key="9">
    <source>
        <dbReference type="HAMAP-Rule" id="MF_00024"/>
    </source>
</evidence>
<evidence type="ECO:0000256" key="5">
    <source>
        <dbReference type="ARBA" id="ARBA00022573"/>
    </source>
</evidence>
<keyword evidence="5 9" id="KW-0169">Cobalamin biosynthesis</keyword>
<feature type="transmembrane region" description="Helical" evidence="9">
    <location>
        <begin position="284"/>
        <end position="305"/>
    </location>
</feature>
<dbReference type="InterPro" id="IPR004485">
    <property type="entry name" value="Cobalamin_biosynth_CobD/CbiB"/>
</dbReference>
<evidence type="ECO:0000256" key="6">
    <source>
        <dbReference type="ARBA" id="ARBA00022692"/>
    </source>
</evidence>
<dbReference type="HAMAP" id="MF_00024">
    <property type="entry name" value="CobD_CbiB"/>
    <property type="match status" value="1"/>
</dbReference>
<dbReference type="GO" id="GO:0005886">
    <property type="term" value="C:plasma membrane"/>
    <property type="evidence" value="ECO:0007669"/>
    <property type="project" value="UniProtKB-SubCell"/>
</dbReference>
<comment type="caution">
    <text evidence="9">Lacks conserved residue(s) required for the propagation of feature annotation.</text>
</comment>
<dbReference type="OrthoDB" id="8533534at2"/>
<organism evidence="10 11">
    <name type="scientific">Sulfuricella denitrificans (strain DSM 22764 / NBRC 105220 / skB26)</name>
    <dbReference type="NCBI Taxonomy" id="1163617"/>
    <lineage>
        <taxon>Bacteria</taxon>
        <taxon>Pseudomonadati</taxon>
        <taxon>Pseudomonadota</taxon>
        <taxon>Betaproteobacteria</taxon>
        <taxon>Nitrosomonadales</taxon>
        <taxon>Sulfuricellaceae</taxon>
        <taxon>Sulfuricella</taxon>
    </lineage>
</organism>
<evidence type="ECO:0000313" key="11">
    <source>
        <dbReference type="Proteomes" id="UP000015559"/>
    </source>
</evidence>
<reference evidence="10 11" key="1">
    <citation type="journal article" date="2012" name="Appl. Environ. Microbiol.">
        <title>Draft genome sequence of a psychrotolerant sulfur-oxidizing bacterium, Sulfuricella denitrificans skB26, and proteomic insights into cold adaptation.</title>
        <authorList>
            <person name="Watanabe T."/>
            <person name="Kojima H."/>
            <person name="Fukui M."/>
        </authorList>
    </citation>
    <scope>NUCLEOTIDE SEQUENCE [LARGE SCALE GENOMIC DNA]</scope>
    <source>
        <strain evidence="11">skB26</strain>
    </source>
</reference>
<dbReference type="AlphaFoldDB" id="S6ACT8"/>